<organism evidence="2 3">
    <name type="scientific">Myroides guanonis</name>
    <dbReference type="NCBI Taxonomy" id="1150112"/>
    <lineage>
        <taxon>Bacteria</taxon>
        <taxon>Pseudomonadati</taxon>
        <taxon>Bacteroidota</taxon>
        <taxon>Flavobacteriia</taxon>
        <taxon>Flavobacteriales</taxon>
        <taxon>Flavobacteriaceae</taxon>
        <taxon>Myroides</taxon>
    </lineage>
</organism>
<evidence type="ECO:0000313" key="2">
    <source>
        <dbReference type="EMBL" id="SFI99878.1"/>
    </source>
</evidence>
<keyword evidence="3" id="KW-1185">Reference proteome</keyword>
<sequence length="296" mass="33736">MPQSSMRTSFCLLLLVTTFFSCAQKQNELETTFVFPDSLKEVSGMVRNQDKSFWVLQDSGNANEIYKIDESGKVLHTLQVVDQTNNDWEELTSDKEGNLYIGDFGNNKNTRRNLQILKINHSDLDKTQASTSEIIHFTYPEQKDFPPAKTELLYDSEAFILYEDNFYIFTKNRSKGFDGTSLIYKVPNSPGNHEAILVDTFKTCNKYSSCAITAAAISPDQKTIILLSHSQIWTLNNFSTQNFFNKNELQVHSLHHDSQKESISFGDNNTLYIADEFKKGIGGKVYKVDLKNLSKN</sequence>
<dbReference type="Proteomes" id="UP000243887">
    <property type="component" value="Unassembled WGS sequence"/>
</dbReference>
<dbReference type="Gene3D" id="2.120.10.30">
    <property type="entry name" value="TolB, C-terminal domain"/>
    <property type="match status" value="1"/>
</dbReference>
<dbReference type="PROSITE" id="PS51257">
    <property type="entry name" value="PROKAR_LIPOPROTEIN"/>
    <property type="match status" value="1"/>
</dbReference>
<name>A0A1I3MS92_9FLAO</name>
<protein>
    <recommendedName>
        <fullName evidence="4">SdiA-regulated</fullName>
    </recommendedName>
</protein>
<evidence type="ECO:0000256" key="1">
    <source>
        <dbReference type="SAM" id="SignalP"/>
    </source>
</evidence>
<feature type="signal peptide" evidence="1">
    <location>
        <begin position="1"/>
        <end position="23"/>
    </location>
</feature>
<proteinExistence type="predicted"/>
<dbReference type="AlphaFoldDB" id="A0A1I3MS92"/>
<keyword evidence="1" id="KW-0732">Signal</keyword>
<reference evidence="3" key="1">
    <citation type="submission" date="2016-10" db="EMBL/GenBank/DDBJ databases">
        <authorList>
            <person name="Varghese N."/>
            <person name="Submissions S."/>
        </authorList>
    </citation>
    <scope>NUCLEOTIDE SEQUENCE [LARGE SCALE GENOMIC DNA]</scope>
    <source>
        <strain evidence="3">DSM 26542</strain>
    </source>
</reference>
<dbReference type="InterPro" id="IPR011042">
    <property type="entry name" value="6-blade_b-propeller_TolB-like"/>
</dbReference>
<dbReference type="STRING" id="1150112.SAMN04487893_102251"/>
<gene>
    <name evidence="2" type="ORF">SAMN04487893_102251</name>
</gene>
<feature type="chain" id="PRO_5017371941" description="SdiA-regulated" evidence="1">
    <location>
        <begin position="24"/>
        <end position="296"/>
    </location>
</feature>
<dbReference type="SUPFAM" id="SSF101898">
    <property type="entry name" value="NHL repeat"/>
    <property type="match status" value="1"/>
</dbReference>
<dbReference type="EMBL" id="FORU01000002">
    <property type="protein sequence ID" value="SFI99878.1"/>
    <property type="molecule type" value="Genomic_DNA"/>
</dbReference>
<accession>A0A1I3MS92</accession>
<evidence type="ECO:0000313" key="3">
    <source>
        <dbReference type="Proteomes" id="UP000243887"/>
    </source>
</evidence>
<evidence type="ECO:0008006" key="4">
    <source>
        <dbReference type="Google" id="ProtNLM"/>
    </source>
</evidence>